<name>A0A392RIL0_9FABA</name>
<sequence>MKSGCIVNRSQNVNAGQRSTQSGQQSIGQQSNCQTNCSVGCSVDQRSSQGPVHTA</sequence>
<dbReference type="Proteomes" id="UP000265520">
    <property type="component" value="Unassembled WGS sequence"/>
</dbReference>
<dbReference type="AlphaFoldDB" id="A0A392RIL0"/>
<feature type="compositionally biased region" description="Low complexity" evidence="1">
    <location>
        <begin position="16"/>
        <end position="32"/>
    </location>
</feature>
<evidence type="ECO:0000313" key="2">
    <source>
        <dbReference type="EMBL" id="MCI35435.1"/>
    </source>
</evidence>
<evidence type="ECO:0000256" key="1">
    <source>
        <dbReference type="SAM" id="MobiDB-lite"/>
    </source>
</evidence>
<reference evidence="2 3" key="1">
    <citation type="journal article" date="2018" name="Front. Plant Sci.">
        <title>Red Clover (Trifolium pratense) and Zigzag Clover (T. medium) - A Picture of Genomic Similarities and Differences.</title>
        <authorList>
            <person name="Dluhosova J."/>
            <person name="Istvanek J."/>
            <person name="Nedelnik J."/>
            <person name="Repkova J."/>
        </authorList>
    </citation>
    <scope>NUCLEOTIDE SEQUENCE [LARGE SCALE GENOMIC DNA]</scope>
    <source>
        <strain evidence="3">cv. 10/8</strain>
        <tissue evidence="2">Leaf</tissue>
    </source>
</reference>
<evidence type="ECO:0000313" key="3">
    <source>
        <dbReference type="Proteomes" id="UP000265520"/>
    </source>
</evidence>
<organism evidence="2 3">
    <name type="scientific">Trifolium medium</name>
    <dbReference type="NCBI Taxonomy" id="97028"/>
    <lineage>
        <taxon>Eukaryota</taxon>
        <taxon>Viridiplantae</taxon>
        <taxon>Streptophyta</taxon>
        <taxon>Embryophyta</taxon>
        <taxon>Tracheophyta</taxon>
        <taxon>Spermatophyta</taxon>
        <taxon>Magnoliopsida</taxon>
        <taxon>eudicotyledons</taxon>
        <taxon>Gunneridae</taxon>
        <taxon>Pentapetalae</taxon>
        <taxon>rosids</taxon>
        <taxon>fabids</taxon>
        <taxon>Fabales</taxon>
        <taxon>Fabaceae</taxon>
        <taxon>Papilionoideae</taxon>
        <taxon>50 kb inversion clade</taxon>
        <taxon>NPAAA clade</taxon>
        <taxon>Hologalegina</taxon>
        <taxon>IRL clade</taxon>
        <taxon>Trifolieae</taxon>
        <taxon>Trifolium</taxon>
    </lineage>
</organism>
<protein>
    <submittedName>
        <fullName evidence="2">Uncharacterized protein</fullName>
    </submittedName>
</protein>
<accession>A0A392RIL0</accession>
<dbReference type="EMBL" id="LXQA010223297">
    <property type="protein sequence ID" value="MCI35435.1"/>
    <property type="molecule type" value="Genomic_DNA"/>
</dbReference>
<keyword evidence="3" id="KW-1185">Reference proteome</keyword>
<proteinExistence type="predicted"/>
<comment type="caution">
    <text evidence="2">The sequence shown here is derived from an EMBL/GenBank/DDBJ whole genome shotgun (WGS) entry which is preliminary data.</text>
</comment>
<feature type="region of interest" description="Disordered" evidence="1">
    <location>
        <begin position="1"/>
        <end position="32"/>
    </location>
</feature>